<accession>A0A8J5CJ01</accession>
<evidence type="ECO:0000256" key="1">
    <source>
        <dbReference type="SAM" id="MobiDB-lite"/>
    </source>
</evidence>
<protein>
    <submittedName>
        <fullName evidence="2">Uncharacterized protein</fullName>
    </submittedName>
</protein>
<dbReference type="AlphaFoldDB" id="A0A8J5CJ01"/>
<feature type="compositionally biased region" description="Pro residues" evidence="1">
    <location>
        <begin position="126"/>
        <end position="135"/>
    </location>
</feature>
<keyword evidence="3" id="KW-1185">Reference proteome</keyword>
<organism evidence="2 3">
    <name type="scientific">Chionoecetes opilio</name>
    <name type="common">Atlantic snow crab</name>
    <name type="synonym">Cancer opilio</name>
    <dbReference type="NCBI Taxonomy" id="41210"/>
    <lineage>
        <taxon>Eukaryota</taxon>
        <taxon>Metazoa</taxon>
        <taxon>Ecdysozoa</taxon>
        <taxon>Arthropoda</taxon>
        <taxon>Crustacea</taxon>
        <taxon>Multicrustacea</taxon>
        <taxon>Malacostraca</taxon>
        <taxon>Eumalacostraca</taxon>
        <taxon>Eucarida</taxon>
        <taxon>Decapoda</taxon>
        <taxon>Pleocyemata</taxon>
        <taxon>Brachyura</taxon>
        <taxon>Eubrachyura</taxon>
        <taxon>Majoidea</taxon>
        <taxon>Majidae</taxon>
        <taxon>Chionoecetes</taxon>
    </lineage>
</organism>
<comment type="caution">
    <text evidence="2">The sequence shown here is derived from an EMBL/GenBank/DDBJ whole genome shotgun (WGS) entry which is preliminary data.</text>
</comment>
<evidence type="ECO:0000313" key="3">
    <source>
        <dbReference type="Proteomes" id="UP000770661"/>
    </source>
</evidence>
<reference evidence="2" key="1">
    <citation type="submission" date="2020-07" db="EMBL/GenBank/DDBJ databases">
        <title>The High-quality genome of the commercially important snow crab, Chionoecetes opilio.</title>
        <authorList>
            <person name="Jeong J.-H."/>
            <person name="Ryu S."/>
        </authorList>
    </citation>
    <scope>NUCLEOTIDE SEQUENCE</scope>
    <source>
        <strain evidence="2">MADBK_172401_WGS</strain>
        <tissue evidence="2">Digestive gland</tissue>
    </source>
</reference>
<name>A0A8J5CJ01_CHIOP</name>
<feature type="compositionally biased region" description="Low complexity" evidence="1">
    <location>
        <begin position="90"/>
        <end position="125"/>
    </location>
</feature>
<sequence>MVFEVRGKRLAGQLRRVCFIMFWFTQLMRCHVRGEEVNDVRTLGCVLVCSRLMCPRDNVITDLESECFPAIPISEAEGNSCPQVVTTTATTTTTTTGTTTRFTTITTERSSPTSSTAATTASAPSASPPPPPPPP</sequence>
<feature type="region of interest" description="Disordered" evidence="1">
    <location>
        <begin position="90"/>
        <end position="135"/>
    </location>
</feature>
<dbReference type="OrthoDB" id="674948at2759"/>
<evidence type="ECO:0000313" key="2">
    <source>
        <dbReference type="EMBL" id="KAG0702990.1"/>
    </source>
</evidence>
<proteinExistence type="predicted"/>
<dbReference type="EMBL" id="JACEEZ010025238">
    <property type="protein sequence ID" value="KAG0702990.1"/>
    <property type="molecule type" value="Genomic_DNA"/>
</dbReference>
<gene>
    <name evidence="2" type="ORF">GWK47_002812</name>
</gene>
<dbReference type="Proteomes" id="UP000770661">
    <property type="component" value="Unassembled WGS sequence"/>
</dbReference>